<dbReference type="InterPro" id="IPR008251">
    <property type="entry name" value="Chromo_shadow_dom"/>
</dbReference>
<dbReference type="PANTHER" id="PTHR47240:SF4">
    <property type="entry name" value="CHROMO DOMAIN-CONTAINING PROTEIN"/>
    <property type="match status" value="1"/>
</dbReference>
<accession>A0A8X8BCP1</accession>
<dbReference type="AlphaFoldDB" id="A0A8X8BCP1"/>
<dbReference type="GO" id="GO:0031507">
    <property type="term" value="P:heterochromatin formation"/>
    <property type="evidence" value="ECO:0007669"/>
    <property type="project" value="InterPro"/>
</dbReference>
<keyword evidence="2" id="KW-0539">Nucleus</keyword>
<dbReference type="PROSITE" id="PS00598">
    <property type="entry name" value="CHROMO_1"/>
    <property type="match status" value="1"/>
</dbReference>
<feature type="compositionally biased region" description="Basic and acidic residues" evidence="3">
    <location>
        <begin position="143"/>
        <end position="153"/>
    </location>
</feature>
<dbReference type="EMBL" id="JAAMPC010000001">
    <property type="protein sequence ID" value="KAG2333729.1"/>
    <property type="molecule type" value="Genomic_DNA"/>
</dbReference>
<organism evidence="5 6">
    <name type="scientific">Brassica carinata</name>
    <name type="common">Ethiopian mustard</name>
    <name type="synonym">Abyssinian cabbage</name>
    <dbReference type="NCBI Taxonomy" id="52824"/>
    <lineage>
        <taxon>Eukaryota</taxon>
        <taxon>Viridiplantae</taxon>
        <taxon>Streptophyta</taxon>
        <taxon>Embryophyta</taxon>
        <taxon>Tracheophyta</taxon>
        <taxon>Spermatophyta</taxon>
        <taxon>Magnoliopsida</taxon>
        <taxon>eudicotyledons</taxon>
        <taxon>Gunneridae</taxon>
        <taxon>Pentapetalae</taxon>
        <taxon>rosids</taxon>
        <taxon>malvids</taxon>
        <taxon>Brassicales</taxon>
        <taxon>Brassicaceae</taxon>
        <taxon>Brassiceae</taxon>
        <taxon>Brassica</taxon>
    </lineage>
</organism>
<sequence length="344" mass="37585">MTDKPSDSNTQNMKEAGVTKETHSVNDNAGEADTAVETVGGSGDGGESGRGETILREVGDDRRTKDVEKDGGKKKEAKGKAKGKKVKEKVYPVEAIRQKRVHEGKVQYLIKWAGWKESDNTWEPLENLRSISAYIAAFEKSLKKAGEKRKGEDEGSNSQSKKKQQRLTKGTSQVALNGEEKEYDPTLNELRGQVVNSDGAGSSQEGGGEGIGSEGGDNARTNGVLMGKRKKKKGGVSGVMRRKSFIVKRYIRDETTTSNKNLTTGTDDQNGTPELDIVRIIKAVAVSTSITDDGQGSLVSFLALRSNGEEVTVDNKFLRAHDPHLLLDFYEQRITYKPESEEKC</sequence>
<comment type="subcellular location">
    <subcellularLocation>
        <location evidence="1">Nucleus</location>
    </subcellularLocation>
</comment>
<keyword evidence="6" id="KW-1185">Reference proteome</keyword>
<dbReference type="SMART" id="SM00300">
    <property type="entry name" value="ChSh"/>
    <property type="match status" value="1"/>
</dbReference>
<feature type="region of interest" description="Disordered" evidence="3">
    <location>
        <begin position="143"/>
        <end position="223"/>
    </location>
</feature>
<comment type="caution">
    <text evidence="5">The sequence shown here is derived from an EMBL/GenBank/DDBJ whole genome shotgun (WGS) entry which is preliminary data.</text>
</comment>
<dbReference type="GO" id="GO:0000792">
    <property type="term" value="C:heterochromatin"/>
    <property type="evidence" value="ECO:0007669"/>
    <property type="project" value="UniProtKB-ARBA"/>
</dbReference>
<evidence type="ECO:0000313" key="6">
    <source>
        <dbReference type="Proteomes" id="UP000886595"/>
    </source>
</evidence>
<dbReference type="InterPro" id="IPR000953">
    <property type="entry name" value="Chromo/chromo_shadow_dom"/>
</dbReference>
<dbReference type="InterPro" id="IPR023779">
    <property type="entry name" value="Chromodomain_CS"/>
</dbReference>
<dbReference type="InterPro" id="IPR017984">
    <property type="entry name" value="Chromo_dom_subgr"/>
</dbReference>
<feature type="domain" description="Chromo" evidence="4">
    <location>
        <begin position="91"/>
        <end position="150"/>
    </location>
</feature>
<evidence type="ECO:0000256" key="3">
    <source>
        <dbReference type="SAM" id="MobiDB-lite"/>
    </source>
</evidence>
<evidence type="ECO:0000256" key="2">
    <source>
        <dbReference type="ARBA" id="ARBA00023242"/>
    </source>
</evidence>
<dbReference type="CDD" id="cd00024">
    <property type="entry name" value="CD_CSD"/>
    <property type="match status" value="1"/>
</dbReference>
<feature type="compositionally biased region" description="Basic and acidic residues" evidence="3">
    <location>
        <begin position="47"/>
        <end position="74"/>
    </location>
</feature>
<name>A0A8X8BCP1_BRACI</name>
<dbReference type="InterPro" id="IPR023780">
    <property type="entry name" value="Chromo_domain"/>
</dbReference>
<evidence type="ECO:0000313" key="5">
    <source>
        <dbReference type="EMBL" id="KAG2333729.1"/>
    </source>
</evidence>
<dbReference type="SUPFAM" id="SSF54160">
    <property type="entry name" value="Chromo domain-like"/>
    <property type="match status" value="1"/>
</dbReference>
<feature type="region of interest" description="Disordered" evidence="3">
    <location>
        <begin position="1"/>
        <end position="87"/>
    </location>
</feature>
<feature type="compositionally biased region" description="Basic residues" evidence="3">
    <location>
        <begin position="75"/>
        <end position="87"/>
    </location>
</feature>
<dbReference type="InterPro" id="IPR044251">
    <property type="entry name" value="LHP1-like"/>
</dbReference>
<dbReference type="Proteomes" id="UP000886595">
    <property type="component" value="Unassembled WGS sequence"/>
</dbReference>
<dbReference type="InterPro" id="IPR016197">
    <property type="entry name" value="Chromo-like_dom_sf"/>
</dbReference>
<dbReference type="Pfam" id="PF00385">
    <property type="entry name" value="Chromo"/>
    <property type="match status" value="1"/>
</dbReference>
<protein>
    <recommendedName>
        <fullName evidence="4">Chromo domain-containing protein</fullName>
    </recommendedName>
</protein>
<dbReference type="GO" id="GO:0005634">
    <property type="term" value="C:nucleus"/>
    <property type="evidence" value="ECO:0007669"/>
    <property type="project" value="UniProtKB-SubCell"/>
</dbReference>
<evidence type="ECO:0000256" key="1">
    <source>
        <dbReference type="ARBA" id="ARBA00004123"/>
    </source>
</evidence>
<evidence type="ECO:0000259" key="4">
    <source>
        <dbReference type="PROSITE" id="PS50013"/>
    </source>
</evidence>
<gene>
    <name evidence="5" type="ORF">Bca52824_004909</name>
</gene>
<dbReference type="OrthoDB" id="1918685at2759"/>
<dbReference type="PANTHER" id="PTHR47240">
    <property type="entry name" value="CHROMO DOMAIN-CONTAINING PROTEIN LHP1"/>
    <property type="match status" value="1"/>
</dbReference>
<feature type="compositionally biased region" description="Gly residues" evidence="3">
    <location>
        <begin position="204"/>
        <end position="215"/>
    </location>
</feature>
<dbReference type="PRINTS" id="PR00504">
    <property type="entry name" value="CHROMODOMAIN"/>
</dbReference>
<dbReference type="SMART" id="SM00298">
    <property type="entry name" value="CHROMO"/>
    <property type="match status" value="1"/>
</dbReference>
<dbReference type="PROSITE" id="PS50013">
    <property type="entry name" value="CHROMO_2"/>
    <property type="match status" value="1"/>
</dbReference>
<reference evidence="5 6" key="1">
    <citation type="submission" date="2020-02" db="EMBL/GenBank/DDBJ databases">
        <authorList>
            <person name="Ma Q."/>
            <person name="Huang Y."/>
            <person name="Song X."/>
            <person name="Pei D."/>
        </authorList>
    </citation>
    <scope>NUCLEOTIDE SEQUENCE [LARGE SCALE GENOMIC DNA]</scope>
    <source>
        <strain evidence="5">Sxm20200214</strain>
        <tissue evidence="5">Leaf</tissue>
    </source>
</reference>
<proteinExistence type="predicted"/>
<dbReference type="Gene3D" id="2.40.50.40">
    <property type="match status" value="2"/>
</dbReference>